<dbReference type="CDD" id="cd09272">
    <property type="entry name" value="RNase_HI_RT_Ty1"/>
    <property type="match status" value="1"/>
</dbReference>
<feature type="region of interest" description="Disordered" evidence="1">
    <location>
        <begin position="1119"/>
        <end position="1141"/>
    </location>
</feature>
<accession>A0A6L2KTQ1</accession>
<dbReference type="SUPFAM" id="SSF57756">
    <property type="entry name" value="Retrovirus zinc finger-like domains"/>
    <property type="match status" value="1"/>
</dbReference>
<gene>
    <name evidence="3" type="ORF">Tci_024307</name>
</gene>
<comment type="caution">
    <text evidence="3">The sequence shown here is derived from an EMBL/GenBank/DDBJ whole genome shotgun (WGS) entry which is preliminary data.</text>
</comment>
<proteinExistence type="predicted"/>
<dbReference type="InterPro" id="IPR013103">
    <property type="entry name" value="RVT_2"/>
</dbReference>
<evidence type="ECO:0000259" key="2">
    <source>
        <dbReference type="Pfam" id="PF07727"/>
    </source>
</evidence>
<feature type="region of interest" description="Disordered" evidence="1">
    <location>
        <begin position="520"/>
        <end position="608"/>
    </location>
</feature>
<feature type="compositionally biased region" description="Polar residues" evidence="1">
    <location>
        <begin position="564"/>
        <end position="582"/>
    </location>
</feature>
<evidence type="ECO:0000256" key="1">
    <source>
        <dbReference type="SAM" id="MobiDB-lite"/>
    </source>
</evidence>
<dbReference type="EMBL" id="BKCJ010002998">
    <property type="protein sequence ID" value="GEU52329.1"/>
    <property type="molecule type" value="Genomic_DNA"/>
</dbReference>
<dbReference type="Pfam" id="PF07727">
    <property type="entry name" value="RVT_2"/>
    <property type="match status" value="1"/>
</dbReference>
<dbReference type="InterPro" id="IPR036875">
    <property type="entry name" value="Znf_CCHC_sf"/>
</dbReference>
<feature type="region of interest" description="Disordered" evidence="1">
    <location>
        <begin position="154"/>
        <end position="287"/>
    </location>
</feature>
<feature type="compositionally biased region" description="Acidic residues" evidence="1">
    <location>
        <begin position="167"/>
        <end position="244"/>
    </location>
</feature>
<evidence type="ECO:0000313" key="3">
    <source>
        <dbReference type="EMBL" id="GEU52329.1"/>
    </source>
</evidence>
<feature type="domain" description="Reverse transcriptase Ty1/copia-type" evidence="2">
    <location>
        <begin position="1455"/>
        <end position="1610"/>
    </location>
</feature>
<name>A0A6L2KTQ1_TANCI</name>
<dbReference type="GO" id="GO:0003676">
    <property type="term" value="F:nucleic acid binding"/>
    <property type="evidence" value="ECO:0007669"/>
    <property type="project" value="InterPro"/>
</dbReference>
<protein>
    <recommendedName>
        <fullName evidence="2">Reverse transcriptase Ty1/copia-type domain-containing protein</fullName>
    </recommendedName>
</protein>
<feature type="compositionally biased region" description="Basic and acidic residues" evidence="1">
    <location>
        <begin position="258"/>
        <end position="273"/>
    </location>
</feature>
<feature type="compositionally biased region" description="Basic and acidic residues" evidence="1">
    <location>
        <begin position="548"/>
        <end position="563"/>
    </location>
</feature>
<dbReference type="PANTHER" id="PTHR11439:SF495">
    <property type="entry name" value="REVERSE TRANSCRIPTASE, RNA-DEPENDENT DNA POLYMERASE-RELATED"/>
    <property type="match status" value="1"/>
</dbReference>
<organism evidence="3">
    <name type="scientific">Tanacetum cinerariifolium</name>
    <name type="common">Dalmatian daisy</name>
    <name type="synonym">Chrysanthemum cinerariifolium</name>
    <dbReference type="NCBI Taxonomy" id="118510"/>
    <lineage>
        <taxon>Eukaryota</taxon>
        <taxon>Viridiplantae</taxon>
        <taxon>Streptophyta</taxon>
        <taxon>Embryophyta</taxon>
        <taxon>Tracheophyta</taxon>
        <taxon>Spermatophyta</taxon>
        <taxon>Magnoliopsida</taxon>
        <taxon>eudicotyledons</taxon>
        <taxon>Gunneridae</taxon>
        <taxon>Pentapetalae</taxon>
        <taxon>asterids</taxon>
        <taxon>campanulids</taxon>
        <taxon>Asterales</taxon>
        <taxon>Asteraceae</taxon>
        <taxon>Asteroideae</taxon>
        <taxon>Anthemideae</taxon>
        <taxon>Anthemidinae</taxon>
        <taxon>Tanacetum</taxon>
    </lineage>
</organism>
<feature type="compositionally biased region" description="Acidic residues" evidence="1">
    <location>
        <begin position="274"/>
        <end position="283"/>
    </location>
</feature>
<sequence>MSIIMLFDSRWITRSTSFIWNHSGTCYISVQWSMVNLLPNHRLKRKLLPSFVFLDTVQRSVEHKNSKKSNEMYYPWFTKVIIHHFMSKDPSIPSRNKVNCHYVRDDHMFSTIKLVSRHQNTQQLGALQPIELTNEEIKNSNAYKEYYAVAIGAAPPKPKASNSTDEKGDDEGKDGDGDEEDDGDDGEERDGDDDDEDDDGEEGDDDDQEVERDDDKDDEEEGRDDEQEYDDEGYDEETRDEESFDPIPKTPENSDDEGNGKEDLGLNVGREEEHNEEEEEDELYRDVNINQGRGIQATLEVKDSHVTLTPVNLDGQQQSSSVSSQFVTSMPNPTLDVGMELIFETTLQMDVQTPTSVAPLPMFAPTMTPFTFATIYTTSQAPILPTTALSTIIQDLPNFSSLFGFDNRLRILEANFFEFMQTNQFAGAVFAIPGIVQRYMDQRMNEAKIIKEQVKEQVKVQVSKILPRIEQTVNEQLQAEVLTRSFHSSKTSYDVAVDLSEMELKKILIEKMEGNKETVTLKRRRNYDADKDEEPSAGPDRRSKRRREGKEPESASAPKEKATRSTGKSTQGSKSRQASASESGLAEEPMQTTFQMEKPSHPEFDTGAEDQPIVQSSQHPEWFSQQHKPPTLDHDWNKTLSAVNTLTPELLVGPTYELMKGSSKSLVELEYHLEEVFKAITDQLDLVNPESQQYPHNLLQPLPLIPNNQGRRVISFEHFINNALEYLCGGASNRKYTTFITKTKAADYRHIKWIEDLGRKRQQFYGFVINRESARHVYSKRRIITITELKIVEWHNYKHLDWITVRKDDDKLYKFKEGDFKRLRIQDIEDMLLLLVQGKLTNLKVEERFAFNNKDKKNRLMQIDELHKFSDGTLTDVRTALDDRLKGIWMSDDVLKLENFKKDESKSSQVIKSRKYLQNEYYALWKVIEFGDSYQAPPEEAGKGSASESFAKKKGRTVAITTEDMQKRKNDVKARTTLLLALLDEHQLRFSKLQAIVSHLEFMDVEIEQDDLNQKFLTSLAPEWLIGNGEVHTASVPNASTQVSTASIDVAAASISHDIVCAYIASQSNGSQVKYEDITQIDEDDIEEMDIKSDVAGFDKSKVECFNFHKMGHFARECRAPRSQDRGKRESYRQGPKKEEQAPKALMAIDGIKWDWSYMANEEENHALVADEEVPTKFALMAKSSLISENKVYDDSYCSKSCRKNTKNLNTKISKLSEKLSDCETNLYHYKLDLTKSNTSDLQNSNFSVSEHGESSDSIMSKPMIKFVKAADCPKVVKTNKTKTVKKLLIKYAEMYRSYSISTIGCGKITGKGIIKTGKLEFENVYFVKELKYNLSNVSQICDNKNSVLFTDSKCIVLGKDFKLKDDTNVLLRTPRQHNMYSIDLNNVVPHKNLTCLVAKASVDKSTKDVASQVVKKDVSFLRCIALPNWFHKAHMKFSNSDAQDAYNANAPESRIRPSETKWVLKNKKDERGIVIRNKAMLVTQGHTQEEGIDYEDVFAPVARIEAIRLFIAYATFMRFTVYHMDVKSTFLYGTIDEEVYVMRPPRFQDPEFPDRVYKVEKATYELHQAPRAWYGTLSKYLLDNGFQKGTIDQTLFIRMHRGDFLLVQVSANTPMDKENPWRKDGPGKDVELHLYRSMIRSLMYLTASRPDIMFDVCACARHQVTPKECHLYFVKRIFRYLKGHPKLGLWYPKESPFDLVVYSDSDYGGATQDRKSTTGGCQFLGRRLISWQCKKQTIVATSTTKAEYVAAASGCGQVL</sequence>
<dbReference type="PANTHER" id="PTHR11439">
    <property type="entry name" value="GAG-POL-RELATED RETROTRANSPOSON"/>
    <property type="match status" value="1"/>
</dbReference>
<dbReference type="GO" id="GO:0008270">
    <property type="term" value="F:zinc ion binding"/>
    <property type="evidence" value="ECO:0007669"/>
    <property type="project" value="InterPro"/>
</dbReference>
<reference evidence="3" key="1">
    <citation type="journal article" date="2019" name="Sci. Rep.">
        <title>Draft genome of Tanacetum cinerariifolium, the natural source of mosquito coil.</title>
        <authorList>
            <person name="Yamashiro T."/>
            <person name="Shiraishi A."/>
            <person name="Satake H."/>
            <person name="Nakayama K."/>
        </authorList>
    </citation>
    <scope>NUCLEOTIDE SEQUENCE</scope>
</reference>